<dbReference type="EMBL" id="JBGORX010000011">
    <property type="protein sequence ID" value="MFJ1269931.1"/>
    <property type="molecule type" value="Genomic_DNA"/>
</dbReference>
<organism evidence="1 2">
    <name type="scientific">Legionella lytica</name>
    <dbReference type="NCBI Taxonomy" id="96232"/>
    <lineage>
        <taxon>Bacteria</taxon>
        <taxon>Pseudomonadati</taxon>
        <taxon>Pseudomonadota</taxon>
        <taxon>Gammaproteobacteria</taxon>
        <taxon>Legionellales</taxon>
        <taxon>Legionellaceae</taxon>
        <taxon>Legionella</taxon>
    </lineage>
</organism>
<evidence type="ECO:0000313" key="1">
    <source>
        <dbReference type="EMBL" id="MFJ1269931.1"/>
    </source>
</evidence>
<name>A0ABW8DB41_9GAMM</name>
<gene>
    <name evidence="1" type="ORF">ACD661_15335</name>
</gene>
<keyword evidence="2" id="KW-1185">Reference proteome</keyword>
<dbReference type="RefSeq" id="WP_400188746.1">
    <property type="nucleotide sequence ID" value="NZ_JBGORX010000011.1"/>
</dbReference>
<evidence type="ECO:0000313" key="2">
    <source>
        <dbReference type="Proteomes" id="UP001615550"/>
    </source>
</evidence>
<comment type="caution">
    <text evidence="1">The sequence shown here is derived from an EMBL/GenBank/DDBJ whole genome shotgun (WGS) entry which is preliminary data.</text>
</comment>
<proteinExistence type="predicted"/>
<accession>A0ABW8DB41</accession>
<protein>
    <submittedName>
        <fullName evidence="1">Uncharacterized protein</fullName>
    </submittedName>
</protein>
<reference evidence="1 2" key="1">
    <citation type="submission" date="2024-08" db="EMBL/GenBank/DDBJ databases">
        <title>Draft Genome Sequence of Legionella lytica strain DSB2004, Isolated From a Fire Sprinkler System.</title>
        <authorList>
            <person name="Everhart A.D."/>
            <person name="Kidane D.T."/>
            <person name="Farone A.L."/>
            <person name="Farone M.B."/>
        </authorList>
    </citation>
    <scope>NUCLEOTIDE SEQUENCE [LARGE SCALE GENOMIC DNA]</scope>
    <source>
        <strain evidence="1 2">DSB2004</strain>
    </source>
</reference>
<sequence>MELDEVNVLVKKCVVLGLIDQTYLIENLYRKGDLQQGAYVLDSLREGLKELSDDL</sequence>
<dbReference type="Proteomes" id="UP001615550">
    <property type="component" value="Unassembled WGS sequence"/>
</dbReference>